<evidence type="ECO:0000313" key="3">
    <source>
        <dbReference type="Proteomes" id="UP000004994"/>
    </source>
</evidence>
<dbReference type="Proteomes" id="UP000004994">
    <property type="component" value="Chromosome 9"/>
</dbReference>
<dbReference type="EnsemblPlants" id="Solyc09g057935.1.1">
    <property type="protein sequence ID" value="Solyc09g057935.1.1"/>
    <property type="gene ID" value="Solyc09g057935.1"/>
</dbReference>
<keyword evidence="1" id="KW-0812">Transmembrane</keyword>
<dbReference type="Gramene" id="Solyc09g057935.1.1">
    <property type="protein sequence ID" value="Solyc09g057935.1.1"/>
    <property type="gene ID" value="Solyc09g057935.1"/>
</dbReference>
<reference evidence="2" key="1">
    <citation type="journal article" date="2012" name="Nature">
        <title>The tomato genome sequence provides insights into fleshy fruit evolution.</title>
        <authorList>
            <consortium name="Tomato Genome Consortium"/>
        </authorList>
    </citation>
    <scope>NUCLEOTIDE SEQUENCE [LARGE SCALE GENOMIC DNA]</scope>
    <source>
        <strain evidence="2">cv. Heinz 1706</strain>
    </source>
</reference>
<evidence type="ECO:0000313" key="2">
    <source>
        <dbReference type="EnsemblPlants" id="Solyc09g057935.1.1"/>
    </source>
</evidence>
<evidence type="ECO:0000256" key="1">
    <source>
        <dbReference type="SAM" id="Phobius"/>
    </source>
</evidence>
<organism evidence="2">
    <name type="scientific">Solanum lycopersicum</name>
    <name type="common">Tomato</name>
    <name type="synonym">Lycopersicon esculentum</name>
    <dbReference type="NCBI Taxonomy" id="4081"/>
    <lineage>
        <taxon>Eukaryota</taxon>
        <taxon>Viridiplantae</taxon>
        <taxon>Streptophyta</taxon>
        <taxon>Embryophyta</taxon>
        <taxon>Tracheophyta</taxon>
        <taxon>Spermatophyta</taxon>
        <taxon>Magnoliopsida</taxon>
        <taxon>eudicotyledons</taxon>
        <taxon>Gunneridae</taxon>
        <taxon>Pentapetalae</taxon>
        <taxon>asterids</taxon>
        <taxon>lamiids</taxon>
        <taxon>Solanales</taxon>
        <taxon>Solanaceae</taxon>
        <taxon>Solanoideae</taxon>
        <taxon>Solaneae</taxon>
        <taxon>Solanum</taxon>
        <taxon>Solanum subgen. Lycopersicon</taxon>
    </lineage>
</organism>
<proteinExistence type="predicted"/>
<reference evidence="2" key="2">
    <citation type="submission" date="2019-01" db="UniProtKB">
        <authorList>
            <consortium name="EnsemblPlants"/>
        </authorList>
    </citation>
    <scope>IDENTIFICATION</scope>
    <source>
        <strain evidence="2">cv. Heinz 1706</strain>
    </source>
</reference>
<evidence type="ECO:0008006" key="4">
    <source>
        <dbReference type="Google" id="ProtNLM"/>
    </source>
</evidence>
<keyword evidence="1" id="KW-1133">Transmembrane helix</keyword>
<name>A0A3Q7I1R3_SOLLC</name>
<accession>A0A3Q7I1R3</accession>
<feature type="transmembrane region" description="Helical" evidence="1">
    <location>
        <begin position="121"/>
        <end position="141"/>
    </location>
</feature>
<keyword evidence="3" id="KW-1185">Reference proteome</keyword>
<keyword evidence="1" id="KW-0472">Membrane</keyword>
<protein>
    <recommendedName>
        <fullName evidence="4">DUF4283 domain-containing protein</fullName>
    </recommendedName>
</protein>
<sequence length="291" mass="33900">MEFKHVHFNRKETQNRRLYFFYAETSKHPTPAGYSDKGNRTNDKTLNFVPPMLKEGIVIVKFRWKRIFCYKSTKKEKVMRNGPYFYGNMPIISWNSDVDFELDADLISRIPIWVKFPRLSIGYSFVIALILASNAIGIPLVQMDLILKLREYLMREGITTTLETDPERRSGNQKVLANICSENIVAPIEIYPSQWSGMKQVEESVDSIGESIEKWKEEWWKLQAIPSHDNVLLLNFHSKNALLKHRRNRIQGLPLFWLPLSESPIGVAWPRRVTGNTLNTQCTMKSPMNYC</sequence>
<dbReference type="AlphaFoldDB" id="A0A3Q7I1R3"/>
<dbReference type="InParanoid" id="A0A3Q7I1R3"/>